<sequence>MKENHAIVIGGSIAGMLAARVLADSFSSVTILETDKLPDKPDRRNGVTQSLQPHILFAKGFRILDTLFPGIGKDLADVGALPIDWPREFHLLMKNGEWGTTVDSPTDITSVTCSRPLLEWTIRRRLAKFSQIKFVEESRVTGLLANPCKTQICGVTVLQSVNGAKQEQRLMAKLVVDASGRHSQTPSWLESLGFNPPTETVINPFLGYATRRYKQPENFADDWKLILISHSPPNATRLGYLAKIENGEWIATLGGYGKDFPPADEPGFLDFARSLPSDKFYQAIAHAEPTSPIHGYRDTANRLRHYEKIKMPKGFVCLGDAVCALCPVHGQGMTVSALSALVLQKWLQNPKSNFQKSLAQSNSQHWNSATNKDLLFPTTVTTMGYGKQTKLPKVLKWYSDSLVKLAHSDPDILCLFVEVSQLLKSPFALYHPKIMWRVLSQGLV</sequence>
<evidence type="ECO:0000313" key="3">
    <source>
        <dbReference type="Proteomes" id="UP000053372"/>
    </source>
</evidence>
<proteinExistence type="predicted"/>
<keyword evidence="1" id="KW-0503">Monooxygenase</keyword>
<name>A0A0V7ZEN2_9CYAN</name>
<dbReference type="OrthoDB" id="9790035at2"/>
<dbReference type="Gene3D" id="3.50.50.60">
    <property type="entry name" value="FAD/NAD(P)-binding domain"/>
    <property type="match status" value="1"/>
</dbReference>
<dbReference type="SUPFAM" id="SSF51905">
    <property type="entry name" value="FAD/NAD(P)-binding domain"/>
    <property type="match status" value="1"/>
</dbReference>
<dbReference type="EMBL" id="LMTZ01000147">
    <property type="protein sequence ID" value="KST62945.1"/>
    <property type="molecule type" value="Genomic_DNA"/>
</dbReference>
<keyword evidence="3" id="KW-1185">Reference proteome</keyword>
<comment type="caution">
    <text evidence="1">The sequence shown here is derived from an EMBL/GenBank/DDBJ whole genome shotgun (WGS) entry which is preliminary data.</text>
</comment>
<dbReference type="RefSeq" id="WP_027845753.1">
    <property type="nucleotide sequence ID" value="NZ_LMTZ01000145.1"/>
</dbReference>
<dbReference type="Proteomes" id="UP000053372">
    <property type="component" value="Unassembled WGS sequence"/>
</dbReference>
<organism evidence="1 3">
    <name type="scientific">Mastigocoleus testarum BC008</name>
    <dbReference type="NCBI Taxonomy" id="371196"/>
    <lineage>
        <taxon>Bacteria</taxon>
        <taxon>Bacillati</taxon>
        <taxon>Cyanobacteriota</taxon>
        <taxon>Cyanophyceae</taxon>
        <taxon>Nostocales</taxon>
        <taxon>Hapalosiphonaceae</taxon>
        <taxon>Mastigocoleus</taxon>
    </lineage>
</organism>
<protein>
    <submittedName>
        <fullName evidence="1">Monooxygenase</fullName>
    </submittedName>
</protein>
<dbReference type="GO" id="GO:0004497">
    <property type="term" value="F:monooxygenase activity"/>
    <property type="evidence" value="ECO:0007669"/>
    <property type="project" value="UniProtKB-KW"/>
</dbReference>
<evidence type="ECO:0000313" key="2">
    <source>
        <dbReference type="EMBL" id="KST63036.1"/>
    </source>
</evidence>
<evidence type="ECO:0000313" key="1">
    <source>
        <dbReference type="EMBL" id="KST62945.1"/>
    </source>
</evidence>
<dbReference type="EMBL" id="LMTZ01000145">
    <property type="protein sequence ID" value="KST63036.1"/>
    <property type="molecule type" value="Genomic_DNA"/>
</dbReference>
<keyword evidence="1" id="KW-0560">Oxidoreductase</keyword>
<dbReference type="InterPro" id="IPR036188">
    <property type="entry name" value="FAD/NAD-bd_sf"/>
</dbReference>
<reference evidence="1 3" key="1">
    <citation type="journal article" date="2015" name="Genome Announc.">
        <title>Draft Genome of the Euendolithic (true boring) Cyanobacterium Mastigocoleus testarum strain BC008.</title>
        <authorList>
            <person name="Guida B.S."/>
            <person name="Garcia-Pichel F."/>
        </authorList>
    </citation>
    <scope>NUCLEOTIDE SEQUENCE [LARGE SCALE GENOMIC DNA]</scope>
    <source>
        <strain evidence="1 3">BC008</strain>
    </source>
</reference>
<dbReference type="AlphaFoldDB" id="A0A0V7ZEN2"/>
<accession>A0A0V7ZEN2</accession>
<dbReference type="PANTHER" id="PTHR43422:SF3">
    <property type="entry name" value="THIAMINE THIAZOLE SYNTHASE"/>
    <property type="match status" value="1"/>
</dbReference>
<gene>
    <name evidence="1" type="ORF">BC008_11540</name>
    <name evidence="2" type="ORF">BC008_12015</name>
</gene>
<dbReference type="PANTHER" id="PTHR43422">
    <property type="entry name" value="THIAMINE THIAZOLE SYNTHASE"/>
    <property type="match status" value="1"/>
</dbReference>